<feature type="chain" id="PRO_5016674084" evidence="1">
    <location>
        <begin position="25"/>
        <end position="112"/>
    </location>
</feature>
<reference evidence="3 4" key="1">
    <citation type="submission" date="2018-06" db="EMBL/GenBank/DDBJ databases">
        <authorList>
            <consortium name="Pathogen Informatics"/>
            <person name="Doyle S."/>
        </authorList>
    </citation>
    <scope>NUCLEOTIDE SEQUENCE [LARGE SCALE GENOMIC DNA]</scope>
    <source>
        <strain evidence="3 4">NCTC10821</strain>
    </source>
</reference>
<sequence>MRWALALSGALAAAAIGTAPAASADQIGYLVNVTVKPGYNFPNADAALKYGYLLCDRIRGGEPYPMLAQSIKDYFRTDEYGASYLLSQATGELCPAQIWALRQSAAGYTPQP</sequence>
<gene>
    <name evidence="3" type="ORF">NCTC10821_04297</name>
</gene>
<evidence type="ECO:0000313" key="4">
    <source>
        <dbReference type="Proteomes" id="UP000254978"/>
    </source>
</evidence>
<dbReference type="EMBL" id="UGQT01000001">
    <property type="protein sequence ID" value="STZ60753.1"/>
    <property type="molecule type" value="Genomic_DNA"/>
</dbReference>
<dbReference type="AlphaFoldDB" id="A0A378TLM0"/>
<dbReference type="OrthoDB" id="4729208at2"/>
<accession>A0A378TLM0</accession>
<feature type="domain" description="DUF732" evidence="2">
    <location>
        <begin position="27"/>
        <end position="95"/>
    </location>
</feature>
<organism evidence="3 4">
    <name type="scientific">Mycolicibacterium tokaiense</name>
    <dbReference type="NCBI Taxonomy" id="39695"/>
    <lineage>
        <taxon>Bacteria</taxon>
        <taxon>Bacillati</taxon>
        <taxon>Actinomycetota</taxon>
        <taxon>Actinomycetes</taxon>
        <taxon>Mycobacteriales</taxon>
        <taxon>Mycobacteriaceae</taxon>
        <taxon>Mycolicibacterium</taxon>
    </lineage>
</organism>
<name>A0A378TLM0_9MYCO</name>
<dbReference type="Proteomes" id="UP000254978">
    <property type="component" value="Unassembled WGS sequence"/>
</dbReference>
<evidence type="ECO:0000256" key="1">
    <source>
        <dbReference type="SAM" id="SignalP"/>
    </source>
</evidence>
<evidence type="ECO:0000259" key="2">
    <source>
        <dbReference type="Pfam" id="PF05305"/>
    </source>
</evidence>
<keyword evidence="1" id="KW-0732">Signal</keyword>
<proteinExistence type="predicted"/>
<dbReference type="Pfam" id="PF05305">
    <property type="entry name" value="DUF732"/>
    <property type="match status" value="1"/>
</dbReference>
<protein>
    <submittedName>
        <fullName evidence="3">Protein of uncharacterized function (DUF732)</fullName>
    </submittedName>
</protein>
<evidence type="ECO:0000313" key="3">
    <source>
        <dbReference type="EMBL" id="STZ60753.1"/>
    </source>
</evidence>
<feature type="signal peptide" evidence="1">
    <location>
        <begin position="1"/>
        <end position="24"/>
    </location>
</feature>
<keyword evidence="4" id="KW-1185">Reference proteome</keyword>
<dbReference type="RefSeq" id="WP_068918456.1">
    <property type="nucleotide sequence ID" value="NZ_AP022600.1"/>
</dbReference>
<dbReference type="InterPro" id="IPR007969">
    <property type="entry name" value="DUF732"/>
</dbReference>